<evidence type="ECO:0000313" key="2">
    <source>
        <dbReference type="EMBL" id="EXM40102.1"/>
    </source>
</evidence>
<proteinExistence type="predicted"/>
<dbReference type="SUPFAM" id="SSF51735">
    <property type="entry name" value="NAD(P)-binding Rossmann-fold domains"/>
    <property type="match status" value="1"/>
</dbReference>
<keyword evidence="3" id="KW-1185">Reference proteome</keyword>
<gene>
    <name evidence="2" type="ORF">RASY3_05700</name>
</gene>
<dbReference type="Gene3D" id="3.40.50.720">
    <property type="entry name" value="NAD(P)-binding Rossmann-like Domain"/>
    <property type="match status" value="1"/>
</dbReference>
<evidence type="ECO:0000259" key="1">
    <source>
        <dbReference type="Pfam" id="PF01370"/>
    </source>
</evidence>
<dbReference type="OrthoDB" id="9811743at2"/>
<dbReference type="Proteomes" id="UP000021369">
    <property type="component" value="Unassembled WGS sequence"/>
</dbReference>
<protein>
    <recommendedName>
        <fullName evidence="1">NAD-dependent epimerase/dehydratase domain-containing protein</fullName>
    </recommendedName>
</protein>
<dbReference type="PANTHER" id="PTHR43245:SF55">
    <property type="entry name" value="NAD(P)-BINDING DOMAIN-CONTAINING PROTEIN"/>
    <property type="match status" value="1"/>
</dbReference>
<dbReference type="InterPro" id="IPR001509">
    <property type="entry name" value="Epimerase_deHydtase"/>
</dbReference>
<feature type="domain" description="NAD-dependent epimerase/dehydratase" evidence="1">
    <location>
        <begin position="4"/>
        <end position="232"/>
    </location>
</feature>
<dbReference type="AlphaFoldDB" id="A0A011V3R9"/>
<dbReference type="PATRIC" id="fig|1341156.4.peg.1559"/>
<dbReference type="InterPro" id="IPR050177">
    <property type="entry name" value="Lipid_A_modif_metabolic_enz"/>
</dbReference>
<name>A0A011V3R9_RUMAL</name>
<dbReference type="RefSeq" id="WP_037285967.1">
    <property type="nucleotide sequence ID" value="NZ_JEOB01000002.1"/>
</dbReference>
<dbReference type="EMBL" id="JEOB01000002">
    <property type="protein sequence ID" value="EXM40102.1"/>
    <property type="molecule type" value="Genomic_DNA"/>
</dbReference>
<dbReference type="PANTHER" id="PTHR43245">
    <property type="entry name" value="BIFUNCTIONAL POLYMYXIN RESISTANCE PROTEIN ARNA"/>
    <property type="match status" value="1"/>
</dbReference>
<comment type="caution">
    <text evidence="2">The sequence shown here is derived from an EMBL/GenBank/DDBJ whole genome shotgun (WGS) entry which is preliminary data.</text>
</comment>
<organism evidence="2 3">
    <name type="scientific">Ruminococcus albus SY3</name>
    <dbReference type="NCBI Taxonomy" id="1341156"/>
    <lineage>
        <taxon>Bacteria</taxon>
        <taxon>Bacillati</taxon>
        <taxon>Bacillota</taxon>
        <taxon>Clostridia</taxon>
        <taxon>Eubacteriales</taxon>
        <taxon>Oscillospiraceae</taxon>
        <taxon>Ruminococcus</taxon>
    </lineage>
</organism>
<dbReference type="Pfam" id="PF01370">
    <property type="entry name" value="Epimerase"/>
    <property type="match status" value="1"/>
</dbReference>
<reference evidence="2 3" key="1">
    <citation type="submission" date="2013-06" db="EMBL/GenBank/DDBJ databases">
        <title>Rumen cellulosomics: divergent fiber-degrading strategies revealed by comparative genome-wide analysis of six Ruminococcal strains.</title>
        <authorList>
            <person name="Dassa B."/>
            <person name="Borovok I."/>
            <person name="Lamed R."/>
            <person name="Flint H."/>
            <person name="Yeoman C.J."/>
            <person name="White B."/>
            <person name="Bayer E.A."/>
        </authorList>
    </citation>
    <scope>NUCLEOTIDE SEQUENCE [LARGE SCALE GENOMIC DNA]</scope>
    <source>
        <strain evidence="2 3">SY3</strain>
    </source>
</reference>
<evidence type="ECO:0000313" key="3">
    <source>
        <dbReference type="Proteomes" id="UP000021369"/>
    </source>
</evidence>
<sequence length="311" mass="35215">MSSILITGASGMIGQYLTSSLLHKKHRVFAVDSKTNDFIGKDSNYSFTQCDINDKRAICNIMESNHIDVVVHLANSVDNDIDSLVTDAEIKKSKITDKYIYSAADKCGVGCFILLSTTEVYGLQKGREPIRETIAEKAITNYSVMKLNSEKLMEKALKKSDTITVVARAAPIYDAEHTDNLHSHVFDHKENVGYVFGEGDYGFTFCCVFNLIDFINGIISVPQGKYGGIYNVCDSRQLNANEIIQYEKDRHRIGAVIRRSPGSEKAMFFNKGKMRTDYRYFDPTITYNNWLFDNTRAKRIAPMRWNLSNTK</sequence>
<accession>A0A011V3R9</accession>
<dbReference type="InterPro" id="IPR036291">
    <property type="entry name" value="NAD(P)-bd_dom_sf"/>
</dbReference>